<dbReference type="PANTHER" id="PTHR11557:SF0">
    <property type="entry name" value="PORPHOBILINOGEN DEAMINASE"/>
    <property type="match status" value="1"/>
</dbReference>
<dbReference type="GO" id="GO:0006783">
    <property type="term" value="P:heme biosynthetic process"/>
    <property type="evidence" value="ECO:0007669"/>
    <property type="project" value="TreeGrafter"/>
</dbReference>
<dbReference type="PIRSF" id="PIRSF001438">
    <property type="entry name" value="4pyrrol_synth_OHMeBilane_synth"/>
    <property type="match status" value="1"/>
</dbReference>
<dbReference type="GO" id="GO:0005737">
    <property type="term" value="C:cytoplasm"/>
    <property type="evidence" value="ECO:0007669"/>
    <property type="project" value="UniProtKB-UniRule"/>
</dbReference>
<dbReference type="Pfam" id="PF03900">
    <property type="entry name" value="Porphobil_deamC"/>
    <property type="match status" value="1"/>
</dbReference>
<dbReference type="EC" id="2.5.1.61" evidence="5 9"/>
<dbReference type="InterPro" id="IPR000860">
    <property type="entry name" value="HemC"/>
</dbReference>
<reference evidence="12 13" key="1">
    <citation type="submission" date="2018-08" db="EMBL/GenBank/DDBJ databases">
        <title>A genome reference for cultivated species of the human gut microbiota.</title>
        <authorList>
            <person name="Zou Y."/>
            <person name="Xue W."/>
            <person name="Luo G."/>
        </authorList>
    </citation>
    <scope>NUCLEOTIDE SEQUENCE [LARGE SCALE GENOMIC DNA]</scope>
    <source>
        <strain evidence="12 13">AF22-21</strain>
    </source>
</reference>
<dbReference type="Pfam" id="PF01379">
    <property type="entry name" value="Porphobil_deam"/>
    <property type="match status" value="1"/>
</dbReference>
<evidence type="ECO:0000259" key="10">
    <source>
        <dbReference type="Pfam" id="PF01379"/>
    </source>
</evidence>
<feature type="domain" description="Porphobilinogen deaminase N-terminal" evidence="10">
    <location>
        <begin position="42"/>
        <end position="261"/>
    </location>
</feature>
<evidence type="ECO:0000256" key="9">
    <source>
        <dbReference type="NCBIfam" id="TIGR00212"/>
    </source>
</evidence>
<keyword evidence="6 12" id="KW-0808">Transferase</keyword>
<evidence type="ECO:0000256" key="2">
    <source>
        <dbReference type="ARBA" id="ARBA00002869"/>
    </source>
</evidence>
<dbReference type="Proteomes" id="UP000283295">
    <property type="component" value="Unassembled WGS sequence"/>
</dbReference>
<protein>
    <recommendedName>
        <fullName evidence="5 9">Hydroxymethylbilane synthase</fullName>
        <ecNumber evidence="5 9">2.5.1.61</ecNumber>
    </recommendedName>
</protein>
<evidence type="ECO:0000256" key="1">
    <source>
        <dbReference type="ARBA" id="ARBA00001916"/>
    </source>
</evidence>
<evidence type="ECO:0000313" key="13">
    <source>
        <dbReference type="Proteomes" id="UP000283295"/>
    </source>
</evidence>
<dbReference type="AlphaFoldDB" id="A0A412INC8"/>
<dbReference type="InterPro" id="IPR036803">
    <property type="entry name" value="Porphobilinogen_deaminase_C_sf"/>
</dbReference>
<dbReference type="EMBL" id="QRVK01000033">
    <property type="protein sequence ID" value="RGS39416.1"/>
    <property type="molecule type" value="Genomic_DNA"/>
</dbReference>
<dbReference type="SUPFAM" id="SSF53850">
    <property type="entry name" value="Periplasmic binding protein-like II"/>
    <property type="match status" value="1"/>
</dbReference>
<comment type="catalytic activity">
    <reaction evidence="8">
        <text>4 porphobilinogen + H2O = hydroxymethylbilane + 4 NH4(+)</text>
        <dbReference type="Rhea" id="RHEA:13185"/>
        <dbReference type="ChEBI" id="CHEBI:15377"/>
        <dbReference type="ChEBI" id="CHEBI:28938"/>
        <dbReference type="ChEBI" id="CHEBI:57845"/>
        <dbReference type="ChEBI" id="CHEBI:58126"/>
        <dbReference type="EC" id="2.5.1.61"/>
    </reaction>
</comment>
<dbReference type="PRINTS" id="PR00151">
    <property type="entry name" value="PORPHBDMNASE"/>
</dbReference>
<evidence type="ECO:0000256" key="6">
    <source>
        <dbReference type="ARBA" id="ARBA00022679"/>
    </source>
</evidence>
<evidence type="ECO:0000313" key="12">
    <source>
        <dbReference type="EMBL" id="RGS39416.1"/>
    </source>
</evidence>
<comment type="similarity">
    <text evidence="3">Belongs to the HMBS family.</text>
</comment>
<evidence type="ECO:0000256" key="4">
    <source>
        <dbReference type="ARBA" id="ARBA00011245"/>
    </source>
</evidence>
<dbReference type="NCBIfam" id="TIGR00212">
    <property type="entry name" value="hemC"/>
    <property type="match status" value="1"/>
</dbReference>
<dbReference type="PANTHER" id="PTHR11557">
    <property type="entry name" value="PORPHOBILINOGEN DEAMINASE"/>
    <property type="match status" value="1"/>
</dbReference>
<comment type="cofactor">
    <cofactor evidence="1">
        <name>dipyrromethane</name>
        <dbReference type="ChEBI" id="CHEBI:60342"/>
    </cofactor>
</comment>
<dbReference type="InterPro" id="IPR022417">
    <property type="entry name" value="Porphobilin_deaminase_N"/>
</dbReference>
<accession>A0A412INC8</accession>
<evidence type="ECO:0000256" key="5">
    <source>
        <dbReference type="ARBA" id="ARBA00012655"/>
    </source>
</evidence>
<dbReference type="OrthoDB" id="9810298at2"/>
<organism evidence="12 13">
    <name type="scientific">Coprococcus eutactus</name>
    <dbReference type="NCBI Taxonomy" id="33043"/>
    <lineage>
        <taxon>Bacteria</taxon>
        <taxon>Bacillati</taxon>
        <taxon>Bacillota</taxon>
        <taxon>Clostridia</taxon>
        <taxon>Lachnospirales</taxon>
        <taxon>Lachnospiraceae</taxon>
        <taxon>Coprococcus</taxon>
    </lineage>
</organism>
<dbReference type="GO" id="GO:0004418">
    <property type="term" value="F:hydroxymethylbilane synthase activity"/>
    <property type="evidence" value="ECO:0007669"/>
    <property type="project" value="UniProtKB-UniRule"/>
</dbReference>
<evidence type="ECO:0000256" key="8">
    <source>
        <dbReference type="ARBA" id="ARBA00048169"/>
    </source>
</evidence>
<proteinExistence type="inferred from homology"/>
<comment type="caution">
    <text evidence="12">The sequence shown here is derived from an EMBL/GenBank/DDBJ whole genome shotgun (WGS) entry which is preliminary data.</text>
</comment>
<dbReference type="Gene3D" id="3.40.190.10">
    <property type="entry name" value="Periplasmic binding protein-like II"/>
    <property type="match status" value="2"/>
</dbReference>
<dbReference type="Gene3D" id="3.30.160.40">
    <property type="entry name" value="Porphobilinogen deaminase, C-terminal domain"/>
    <property type="match status" value="1"/>
</dbReference>
<evidence type="ECO:0000256" key="3">
    <source>
        <dbReference type="ARBA" id="ARBA00005638"/>
    </source>
</evidence>
<dbReference type="InterPro" id="IPR022418">
    <property type="entry name" value="Porphobilinogen_deaminase_C"/>
</dbReference>
<evidence type="ECO:0000256" key="7">
    <source>
        <dbReference type="ARBA" id="ARBA00023244"/>
    </source>
</evidence>
<name>A0A412INC8_9FIRM</name>
<feature type="domain" description="Porphobilinogen deaminase C-terminal" evidence="11">
    <location>
        <begin position="277"/>
        <end position="333"/>
    </location>
</feature>
<evidence type="ECO:0000259" key="11">
    <source>
        <dbReference type="Pfam" id="PF03900"/>
    </source>
</evidence>
<dbReference type="FunFam" id="3.40.190.10:FF:000005">
    <property type="entry name" value="Porphobilinogen deaminase"/>
    <property type="match status" value="1"/>
</dbReference>
<comment type="function">
    <text evidence="2">Tetrapolymerization of the monopyrrole PBG into the hydroxymethylbilane pre-uroporphyrinogen in several discrete steps.</text>
</comment>
<gene>
    <name evidence="12" type="ORF">DWX94_11080</name>
</gene>
<sequence>MRVENGHGKNKPNIRKFAENDMADGFNSDGLDCESGGQKKTVKVGTRGSMLALVQTELVIKALKERFPQIDFQMITMSTRGDRDTSRALLEFGGKAVFVEEFEEAILKGDIDIAVHSAKDMPMEIMEGLTISGTLPRACPQDVLIYKSGRIFDRNESFVVGTSSLRRQYQIKDMYRNAVCKNLRGNVGTRIQKLEDGEYDAIILAAAGLERLGVIEDKGNDSTECFEVHKDELTFRYLSTESMLPAACQGIIAIETRTSGEAYDMVRAINDTEVYTQLTCERAVLSRLNAGCHEPIGVYSELHGDHMKLSLMKADAASSDKEKDEEIQIHRKTVEGNTAEWEQLVENLIK</sequence>
<dbReference type="CDD" id="cd13647">
    <property type="entry name" value="PBP2_PBGD_2"/>
    <property type="match status" value="1"/>
</dbReference>
<dbReference type="SUPFAM" id="SSF54782">
    <property type="entry name" value="Porphobilinogen deaminase (hydroxymethylbilane synthase), C-terminal domain"/>
    <property type="match status" value="1"/>
</dbReference>
<comment type="subunit">
    <text evidence="4">Monomer.</text>
</comment>
<keyword evidence="7" id="KW-0627">Porphyrin biosynthesis</keyword>